<feature type="compositionally biased region" description="Basic and acidic residues" evidence="2">
    <location>
        <begin position="1"/>
        <end position="16"/>
    </location>
</feature>
<protein>
    <recommendedName>
        <fullName evidence="3">BTB domain-containing protein</fullName>
    </recommendedName>
</protein>
<dbReference type="SUPFAM" id="SSF54695">
    <property type="entry name" value="POZ domain"/>
    <property type="match status" value="1"/>
</dbReference>
<dbReference type="AlphaFoldDB" id="A0AAP0R8D8"/>
<proteinExistence type="predicted"/>
<organism evidence="4 5">
    <name type="scientific">Liquidambar formosana</name>
    <name type="common">Formosan gum</name>
    <dbReference type="NCBI Taxonomy" id="63359"/>
    <lineage>
        <taxon>Eukaryota</taxon>
        <taxon>Viridiplantae</taxon>
        <taxon>Streptophyta</taxon>
        <taxon>Embryophyta</taxon>
        <taxon>Tracheophyta</taxon>
        <taxon>Spermatophyta</taxon>
        <taxon>Magnoliopsida</taxon>
        <taxon>eudicotyledons</taxon>
        <taxon>Gunneridae</taxon>
        <taxon>Pentapetalae</taxon>
        <taxon>Saxifragales</taxon>
        <taxon>Altingiaceae</taxon>
        <taxon>Liquidambar</taxon>
    </lineage>
</organism>
<reference evidence="4 5" key="1">
    <citation type="journal article" date="2024" name="Plant J.">
        <title>Genome sequences and population genomics reveal climatic adaptation and genomic divergence between two closely related sweetgum species.</title>
        <authorList>
            <person name="Xu W.Q."/>
            <person name="Ren C.Q."/>
            <person name="Zhang X.Y."/>
            <person name="Comes H.P."/>
            <person name="Liu X.H."/>
            <person name="Li Y.G."/>
            <person name="Kettle C.J."/>
            <person name="Jalonen R."/>
            <person name="Gaisberger H."/>
            <person name="Ma Y.Z."/>
            <person name="Qiu Y.X."/>
        </authorList>
    </citation>
    <scope>NUCLEOTIDE SEQUENCE [LARGE SCALE GENOMIC DNA]</scope>
    <source>
        <strain evidence="4">Hangzhou</strain>
    </source>
</reference>
<accession>A0AAP0R8D8</accession>
<dbReference type="Proteomes" id="UP001415857">
    <property type="component" value="Unassembled WGS sequence"/>
</dbReference>
<sequence length="409" mass="46830">MQDKNQQRREKRVRENMDDDGENSGENKFLSIGRKRVRFSHDAGGVPFNTVGDESGRGAESYYRRFGLPYPPPEFMYREKKLKMADSKVETISRLAQWRIEKFGAVSVKKSDPFKVGIWNWHLSVEKNPYLNIRLFPESSPVSIEQFPIAKFVLRVYNASAGSKPHILPIQEKLLGPNNDFVWSIDSTFHGRFIIDVEFLDLKISPSNGGKANSIWPCDGTMQSLAPQRTQRCLSRMLDEAIHADVTINTADGTIKAHKAVLSASSAVFQSMFLHNLKEKESSTIDIEDISPESCSALLSFFYGALKQDIFWKHRLALLEAANKYDIADLKDSCEESLLEDINSENVLERLQVAWLYQLNQLKKGCLTYLFDFGKIYDVGDEINNFFRQANKELMMEMFQQVLTVWKPV</sequence>
<comment type="caution">
    <text evidence="4">The sequence shown here is derived from an EMBL/GenBank/DDBJ whole genome shotgun (WGS) entry which is preliminary data.</text>
</comment>
<dbReference type="PANTHER" id="PTHR46672:SF1">
    <property type="entry name" value="OS08G0103600 PROTEIN"/>
    <property type="match status" value="1"/>
</dbReference>
<dbReference type="PANTHER" id="PTHR46672">
    <property type="entry name" value="OS08G0495500 PROTEIN-RELATED"/>
    <property type="match status" value="1"/>
</dbReference>
<dbReference type="CDD" id="cd18186">
    <property type="entry name" value="BTB_POZ_ZBTB_KLHL-like"/>
    <property type="match status" value="1"/>
</dbReference>
<dbReference type="EMBL" id="JBBPBK010000014">
    <property type="protein sequence ID" value="KAK9271243.1"/>
    <property type="molecule type" value="Genomic_DNA"/>
</dbReference>
<evidence type="ECO:0000313" key="5">
    <source>
        <dbReference type="Proteomes" id="UP001415857"/>
    </source>
</evidence>
<keyword evidence="5" id="KW-1185">Reference proteome</keyword>
<evidence type="ECO:0000259" key="3">
    <source>
        <dbReference type="PROSITE" id="PS50097"/>
    </source>
</evidence>
<dbReference type="InterPro" id="IPR000210">
    <property type="entry name" value="BTB/POZ_dom"/>
</dbReference>
<dbReference type="Pfam" id="PF00651">
    <property type="entry name" value="BTB"/>
    <property type="match status" value="1"/>
</dbReference>
<dbReference type="InterPro" id="IPR044714">
    <property type="entry name" value="AtSIBP1-like"/>
</dbReference>
<evidence type="ECO:0000313" key="4">
    <source>
        <dbReference type="EMBL" id="KAK9271243.1"/>
    </source>
</evidence>
<dbReference type="Gene3D" id="3.30.710.10">
    <property type="entry name" value="Potassium Channel Kv1.1, Chain A"/>
    <property type="match status" value="1"/>
</dbReference>
<feature type="domain" description="BTB" evidence="3">
    <location>
        <begin position="244"/>
        <end position="303"/>
    </location>
</feature>
<name>A0AAP0R8D8_LIQFO</name>
<dbReference type="PROSITE" id="PS50097">
    <property type="entry name" value="BTB"/>
    <property type="match status" value="1"/>
</dbReference>
<evidence type="ECO:0000256" key="1">
    <source>
        <dbReference type="ARBA" id="ARBA00004906"/>
    </source>
</evidence>
<dbReference type="SMART" id="SM00225">
    <property type="entry name" value="BTB"/>
    <property type="match status" value="1"/>
</dbReference>
<comment type="pathway">
    <text evidence="1">Protein modification; protein ubiquitination.</text>
</comment>
<evidence type="ECO:0000256" key="2">
    <source>
        <dbReference type="SAM" id="MobiDB-lite"/>
    </source>
</evidence>
<dbReference type="InterPro" id="IPR011333">
    <property type="entry name" value="SKP1/BTB/POZ_sf"/>
</dbReference>
<feature type="region of interest" description="Disordered" evidence="2">
    <location>
        <begin position="1"/>
        <end position="28"/>
    </location>
</feature>
<gene>
    <name evidence="4" type="ORF">L1049_026833</name>
</gene>